<geneLocation type="mitochondrion" evidence="2"/>
<accession>A0A101LXB3</accession>
<organism evidence="2">
    <name type="scientific">Picea glauca</name>
    <name type="common">White spruce</name>
    <name type="synonym">Pinus glauca</name>
    <dbReference type="NCBI Taxonomy" id="3330"/>
    <lineage>
        <taxon>Eukaryota</taxon>
        <taxon>Viridiplantae</taxon>
        <taxon>Streptophyta</taxon>
        <taxon>Embryophyta</taxon>
        <taxon>Tracheophyta</taxon>
        <taxon>Spermatophyta</taxon>
        <taxon>Pinopsida</taxon>
        <taxon>Pinidae</taxon>
        <taxon>Conifers I</taxon>
        <taxon>Pinales</taxon>
        <taxon>Pinaceae</taxon>
        <taxon>Picea</taxon>
    </lineage>
</organism>
<keyword evidence="2" id="KW-0496">Mitochondrion</keyword>
<keyword evidence="1" id="KW-1133">Transmembrane helix</keyword>
<dbReference type="EMBL" id="LKAM01000008">
    <property type="protein sequence ID" value="KUM47082.1"/>
    <property type="molecule type" value="Genomic_DNA"/>
</dbReference>
<keyword evidence="1" id="KW-0472">Membrane</keyword>
<sequence>MFRVRVLPGLSSLLLGSAISISLIMPYLASPRDILMLTLLHNSST</sequence>
<feature type="transmembrane region" description="Helical" evidence="1">
    <location>
        <begin position="6"/>
        <end position="29"/>
    </location>
</feature>
<proteinExistence type="predicted"/>
<keyword evidence="1" id="KW-0812">Transmembrane</keyword>
<name>A0A101LXB3_PICGL</name>
<dbReference type="AlphaFoldDB" id="A0A101LXB3"/>
<evidence type="ECO:0000313" key="2">
    <source>
        <dbReference type="EMBL" id="KUM47082.1"/>
    </source>
</evidence>
<gene>
    <name evidence="2" type="ORF">ABT39_MTgene6088</name>
</gene>
<evidence type="ECO:0000256" key="1">
    <source>
        <dbReference type="SAM" id="Phobius"/>
    </source>
</evidence>
<reference evidence="2" key="1">
    <citation type="journal article" date="2015" name="Genome Biol. Evol.">
        <title>Organellar Genomes of White Spruce (Picea glauca): Assembly and Annotation.</title>
        <authorList>
            <person name="Jackman S.D."/>
            <person name="Warren R.L."/>
            <person name="Gibb E.A."/>
            <person name="Vandervalk B.P."/>
            <person name="Mohamadi H."/>
            <person name="Chu J."/>
            <person name="Raymond A."/>
            <person name="Pleasance S."/>
            <person name="Coope R."/>
            <person name="Wildung M.R."/>
            <person name="Ritland C.E."/>
            <person name="Bousquet J."/>
            <person name="Jones S.J."/>
            <person name="Bohlmann J."/>
            <person name="Birol I."/>
        </authorList>
    </citation>
    <scope>NUCLEOTIDE SEQUENCE [LARGE SCALE GENOMIC DNA]</scope>
    <source>
        <tissue evidence="2">Flushing bud</tissue>
    </source>
</reference>
<protein>
    <submittedName>
        <fullName evidence="2">Uncharacterized protein</fullName>
    </submittedName>
</protein>
<comment type="caution">
    <text evidence="2">The sequence shown here is derived from an EMBL/GenBank/DDBJ whole genome shotgun (WGS) entry which is preliminary data.</text>
</comment>